<evidence type="ECO:0000256" key="9">
    <source>
        <dbReference type="PIRSR" id="PIRSR601088-3"/>
    </source>
</evidence>
<keyword evidence="5 9" id="KW-0464">Manganese</keyword>
<dbReference type="AlphaFoldDB" id="A0A7S8EBT8"/>
<feature type="binding site" evidence="8">
    <location>
        <position position="92"/>
    </location>
    <ligand>
        <name>substrate</name>
    </ligand>
</feature>
<evidence type="ECO:0000256" key="11">
    <source>
        <dbReference type="RuleBase" id="RU361152"/>
    </source>
</evidence>
<dbReference type="Pfam" id="PF11975">
    <property type="entry name" value="Glyco_hydro_4C"/>
    <property type="match status" value="1"/>
</dbReference>
<feature type="site" description="Increases basicity of active site Tyr" evidence="10">
    <location>
        <position position="108"/>
    </location>
</feature>
<feature type="active site" description="Proton donor" evidence="7">
    <location>
        <position position="168"/>
    </location>
</feature>
<feature type="active site" description="Proton acceptor" evidence="7">
    <location>
        <position position="249"/>
    </location>
</feature>
<keyword evidence="9" id="KW-0533">Nickel</keyword>
<dbReference type="SUPFAM" id="SSF51735">
    <property type="entry name" value="NAD(P)-binding Rossmann-fold domains"/>
    <property type="match status" value="1"/>
</dbReference>
<dbReference type="Gene3D" id="3.40.50.720">
    <property type="entry name" value="NAD(P)-binding Rossmann-like Domain"/>
    <property type="match status" value="1"/>
</dbReference>
<organism evidence="13 14">
    <name type="scientific">Phototrophicus methaneseepsis</name>
    <dbReference type="NCBI Taxonomy" id="2710758"/>
    <lineage>
        <taxon>Bacteria</taxon>
        <taxon>Bacillati</taxon>
        <taxon>Chloroflexota</taxon>
        <taxon>Candidatus Thermofontia</taxon>
        <taxon>Phototrophicales</taxon>
        <taxon>Phototrophicaceae</taxon>
        <taxon>Phototrophicus</taxon>
    </lineage>
</organism>
<feature type="domain" description="Glycosyl hydrolase family 4 C-terminal" evidence="12">
    <location>
        <begin position="193"/>
        <end position="402"/>
    </location>
</feature>
<protein>
    <submittedName>
        <fullName evidence="13">Glycoside hydrolase</fullName>
    </submittedName>
</protein>
<dbReference type="KEGG" id="pmet:G4Y79_06580"/>
<proteinExistence type="inferred from homology"/>
<dbReference type="InterPro" id="IPR022616">
    <property type="entry name" value="Glyco_hydro_4_C"/>
</dbReference>
<dbReference type="GO" id="GO:0004553">
    <property type="term" value="F:hydrolase activity, hydrolyzing O-glycosyl compounds"/>
    <property type="evidence" value="ECO:0007669"/>
    <property type="project" value="InterPro"/>
</dbReference>
<evidence type="ECO:0000256" key="10">
    <source>
        <dbReference type="PIRSR" id="PIRSR601088-4"/>
    </source>
</evidence>
<reference evidence="13 14" key="1">
    <citation type="submission" date="2020-02" db="EMBL/GenBank/DDBJ databases">
        <authorList>
            <person name="Zheng R.K."/>
            <person name="Sun C.M."/>
        </authorList>
    </citation>
    <scope>NUCLEOTIDE SEQUENCE [LARGE SCALE GENOMIC DNA]</scope>
    <source>
        <strain evidence="14">rifampicinis</strain>
    </source>
</reference>
<evidence type="ECO:0000259" key="12">
    <source>
        <dbReference type="Pfam" id="PF11975"/>
    </source>
</evidence>
<dbReference type="PANTHER" id="PTHR32092:SF5">
    <property type="entry name" value="6-PHOSPHO-BETA-GLUCOSIDASE"/>
    <property type="match status" value="1"/>
</dbReference>
<evidence type="ECO:0000313" key="14">
    <source>
        <dbReference type="Proteomes" id="UP000594468"/>
    </source>
</evidence>
<keyword evidence="3 11" id="KW-0378">Hydrolase</keyword>
<gene>
    <name evidence="13" type="ORF">G4Y79_06580</name>
</gene>
<accession>A0A7S8EBT8</accession>
<evidence type="ECO:0000256" key="4">
    <source>
        <dbReference type="ARBA" id="ARBA00023027"/>
    </source>
</evidence>
<dbReference type="PANTHER" id="PTHR32092">
    <property type="entry name" value="6-PHOSPHO-BETA-GLUCOSIDASE-RELATED"/>
    <property type="match status" value="1"/>
</dbReference>
<feature type="binding site" evidence="9">
    <location>
        <position position="197"/>
    </location>
    <ligand>
        <name>Mn(2+)</name>
        <dbReference type="ChEBI" id="CHEBI:29035"/>
    </ligand>
</feature>
<feature type="binding site" evidence="9">
    <location>
        <position position="167"/>
    </location>
    <ligand>
        <name>Mn(2+)</name>
        <dbReference type="ChEBI" id="CHEBI:29035"/>
    </ligand>
</feature>
<dbReference type="RefSeq" id="WP_195172103.1">
    <property type="nucleotide sequence ID" value="NZ_CP062983.1"/>
</dbReference>
<dbReference type="InterPro" id="IPR001088">
    <property type="entry name" value="Glyco_hydro_4"/>
</dbReference>
<dbReference type="PRINTS" id="PR00732">
    <property type="entry name" value="GLHYDRLASE4"/>
</dbReference>
<dbReference type="EMBL" id="CP062983">
    <property type="protein sequence ID" value="QPC84039.1"/>
    <property type="molecule type" value="Genomic_DNA"/>
</dbReference>
<name>A0A7S8EBT8_9CHLR</name>
<keyword evidence="4 11" id="KW-0520">NAD</keyword>
<comment type="similarity">
    <text evidence="1 11">Belongs to the glycosyl hydrolase 4 family.</text>
</comment>
<dbReference type="InterPro" id="IPR036291">
    <property type="entry name" value="NAD(P)-bd_dom_sf"/>
</dbReference>
<evidence type="ECO:0000256" key="5">
    <source>
        <dbReference type="ARBA" id="ARBA00023211"/>
    </source>
</evidence>
<dbReference type="InterPro" id="IPR015955">
    <property type="entry name" value="Lactate_DH/Glyco_Ohase_4_C"/>
</dbReference>
<keyword evidence="14" id="KW-1185">Reference proteome</keyword>
<keyword evidence="6 11" id="KW-0326">Glycosidase</keyword>
<evidence type="ECO:0000256" key="7">
    <source>
        <dbReference type="PIRSR" id="PIRSR601088-1"/>
    </source>
</evidence>
<evidence type="ECO:0000256" key="8">
    <source>
        <dbReference type="PIRSR" id="PIRSR601088-2"/>
    </source>
</evidence>
<evidence type="ECO:0000256" key="2">
    <source>
        <dbReference type="ARBA" id="ARBA00022723"/>
    </source>
</evidence>
<comment type="cofactor">
    <cofactor evidence="11">
        <name>NAD(+)</name>
        <dbReference type="ChEBI" id="CHEBI:57540"/>
    </cofactor>
    <text evidence="11">Binds 1 NAD(+) per subunit.</text>
</comment>
<dbReference type="GO" id="GO:0046872">
    <property type="term" value="F:metal ion binding"/>
    <property type="evidence" value="ECO:0007669"/>
    <property type="project" value="UniProtKB-KW"/>
</dbReference>
<evidence type="ECO:0000256" key="6">
    <source>
        <dbReference type="ARBA" id="ARBA00023295"/>
    </source>
</evidence>
<evidence type="ECO:0000313" key="13">
    <source>
        <dbReference type="EMBL" id="QPC84039.1"/>
    </source>
</evidence>
<dbReference type="SUPFAM" id="SSF56327">
    <property type="entry name" value="LDH C-terminal domain-like"/>
    <property type="match status" value="1"/>
</dbReference>
<dbReference type="Gene3D" id="3.90.110.10">
    <property type="entry name" value="Lactate dehydrogenase/glycoside hydrolase, family 4, C-terminal"/>
    <property type="match status" value="1"/>
</dbReference>
<evidence type="ECO:0000256" key="3">
    <source>
        <dbReference type="ARBA" id="ARBA00022801"/>
    </source>
</evidence>
<sequence length="424" mass="47146">MAVKIAIIGGGSAYAPGLLGAFIHKAQDFDGAELALMDIAETELAIVHRLGQKMIEAAHVNLTLTAHTDYRSALADADYVLTTFRQGGFEARAQDERIPLQYGIIGQETIGPGGFFFAMRTIGVVRKLLATIKEVAPRAVLVNYSNPTQIIAEAVTHFSDVPCISICDQSDDDQRKILDALNITPQHVEFESVGLNHATWSTRFLVDGEDGIELMLRGCEDVLARDDISNRLKRQFMMTRDFGRVPNSYMQYYYYRQETVAEAQAAPKSRAQEIMDLIPSYYVHFEEQAAQDVPHVTHSRGGSIFGDMAVEVLRGLVQNNQSIHTLNIPNRAALPDFAPDRVVEVPARLESRNATPLAQHPLPHEVTGLLHMLAEYQWLSAKAIWEGDTRLKELALASNPLVMSVPLARKLLAEIEPLQKQYWG</sequence>
<keyword evidence="9" id="KW-0170">Cobalt</keyword>
<evidence type="ECO:0000256" key="1">
    <source>
        <dbReference type="ARBA" id="ARBA00010141"/>
    </source>
</evidence>
<keyword evidence="9" id="KW-0408">Iron</keyword>
<dbReference type="GO" id="GO:0005975">
    <property type="term" value="P:carbohydrate metabolic process"/>
    <property type="evidence" value="ECO:0007669"/>
    <property type="project" value="InterPro"/>
</dbReference>
<keyword evidence="2 9" id="KW-0479">Metal-binding</keyword>
<feature type="binding site" evidence="8">
    <location>
        <position position="146"/>
    </location>
    <ligand>
        <name>substrate</name>
    </ligand>
</feature>
<dbReference type="Pfam" id="PF02056">
    <property type="entry name" value="Glyco_hydro_4"/>
    <property type="match status" value="1"/>
</dbReference>
<dbReference type="GO" id="GO:0016616">
    <property type="term" value="F:oxidoreductase activity, acting on the CH-OH group of donors, NAD or NADP as acceptor"/>
    <property type="evidence" value="ECO:0007669"/>
    <property type="project" value="InterPro"/>
</dbReference>
<dbReference type="Proteomes" id="UP000594468">
    <property type="component" value="Chromosome"/>
</dbReference>